<gene>
    <name evidence="1" type="ORF">DPMN_010085</name>
</gene>
<organism evidence="1 2">
    <name type="scientific">Dreissena polymorpha</name>
    <name type="common">Zebra mussel</name>
    <name type="synonym">Mytilus polymorpha</name>
    <dbReference type="NCBI Taxonomy" id="45954"/>
    <lineage>
        <taxon>Eukaryota</taxon>
        <taxon>Metazoa</taxon>
        <taxon>Spiralia</taxon>
        <taxon>Lophotrochozoa</taxon>
        <taxon>Mollusca</taxon>
        <taxon>Bivalvia</taxon>
        <taxon>Autobranchia</taxon>
        <taxon>Heteroconchia</taxon>
        <taxon>Euheterodonta</taxon>
        <taxon>Imparidentia</taxon>
        <taxon>Neoheterodontei</taxon>
        <taxon>Myida</taxon>
        <taxon>Dreissenoidea</taxon>
        <taxon>Dreissenidae</taxon>
        <taxon>Dreissena</taxon>
    </lineage>
</organism>
<comment type="caution">
    <text evidence="1">The sequence shown here is derived from an EMBL/GenBank/DDBJ whole genome shotgun (WGS) entry which is preliminary data.</text>
</comment>
<dbReference type="AlphaFoldDB" id="A0A9D4N2H4"/>
<sequence>MDKSGLFYRDSTKSTLFKKDTRPYCKGLEQRITVSICASMTDDADVILDNGNGMSFSAS</sequence>
<accession>A0A9D4N2H4</accession>
<evidence type="ECO:0000313" key="1">
    <source>
        <dbReference type="EMBL" id="KAH3886084.1"/>
    </source>
</evidence>
<protein>
    <submittedName>
        <fullName evidence="1">Uncharacterized protein</fullName>
    </submittedName>
</protein>
<dbReference type="EMBL" id="JAIWYP010000001">
    <property type="protein sequence ID" value="KAH3886084.1"/>
    <property type="molecule type" value="Genomic_DNA"/>
</dbReference>
<keyword evidence="2" id="KW-1185">Reference proteome</keyword>
<proteinExistence type="predicted"/>
<reference evidence="1" key="1">
    <citation type="journal article" date="2019" name="bioRxiv">
        <title>The Genome of the Zebra Mussel, Dreissena polymorpha: A Resource for Invasive Species Research.</title>
        <authorList>
            <person name="McCartney M.A."/>
            <person name="Auch B."/>
            <person name="Kono T."/>
            <person name="Mallez S."/>
            <person name="Zhang Y."/>
            <person name="Obille A."/>
            <person name="Becker A."/>
            <person name="Abrahante J.E."/>
            <person name="Garbe J."/>
            <person name="Badalamenti J.P."/>
            <person name="Herman A."/>
            <person name="Mangelson H."/>
            <person name="Liachko I."/>
            <person name="Sullivan S."/>
            <person name="Sone E.D."/>
            <person name="Koren S."/>
            <person name="Silverstein K.A.T."/>
            <person name="Beckman K.B."/>
            <person name="Gohl D.M."/>
        </authorList>
    </citation>
    <scope>NUCLEOTIDE SEQUENCE</scope>
    <source>
        <strain evidence="1">Duluth1</strain>
        <tissue evidence="1">Whole animal</tissue>
    </source>
</reference>
<evidence type="ECO:0000313" key="2">
    <source>
        <dbReference type="Proteomes" id="UP000828390"/>
    </source>
</evidence>
<reference evidence="1" key="2">
    <citation type="submission" date="2020-11" db="EMBL/GenBank/DDBJ databases">
        <authorList>
            <person name="McCartney M.A."/>
            <person name="Auch B."/>
            <person name="Kono T."/>
            <person name="Mallez S."/>
            <person name="Becker A."/>
            <person name="Gohl D.M."/>
            <person name="Silverstein K.A.T."/>
            <person name="Koren S."/>
            <person name="Bechman K.B."/>
            <person name="Herman A."/>
            <person name="Abrahante J.E."/>
            <person name="Garbe J."/>
        </authorList>
    </citation>
    <scope>NUCLEOTIDE SEQUENCE</scope>
    <source>
        <strain evidence="1">Duluth1</strain>
        <tissue evidence="1">Whole animal</tissue>
    </source>
</reference>
<name>A0A9D4N2H4_DREPO</name>
<feature type="non-terminal residue" evidence="1">
    <location>
        <position position="1"/>
    </location>
</feature>
<dbReference type="Proteomes" id="UP000828390">
    <property type="component" value="Unassembled WGS sequence"/>
</dbReference>